<keyword evidence="4" id="KW-1185">Reference proteome</keyword>
<dbReference type="EMBL" id="FXUV01000001">
    <property type="protein sequence ID" value="SMQ11725.1"/>
    <property type="molecule type" value="Genomic_DNA"/>
</dbReference>
<evidence type="ECO:0000313" key="4">
    <source>
        <dbReference type="Proteomes" id="UP000215450"/>
    </source>
</evidence>
<dbReference type="RefSeq" id="WP_085815693.1">
    <property type="nucleotide sequence ID" value="NZ_CP123448.1"/>
</dbReference>
<sequence>MKKLALIALATVISTSAMARDIDHYNRQVPDHNEIPALQATSANQSAFTHKNDDAQKLVYVGETTKANLEVKERMGSDH</sequence>
<proteinExistence type="predicted"/>
<reference evidence="3 4" key="2">
    <citation type="submission" date="2017-06" db="EMBL/GenBank/DDBJ databases">
        <authorList>
            <person name="Kim H.J."/>
            <person name="Triplett B.A."/>
        </authorList>
    </citation>
    <scope>NUCLEOTIDE SEQUENCE [LARGE SCALE GENOMIC DNA]</scope>
    <source>
        <strain evidence="3">Kingella_eburonensis</strain>
    </source>
</reference>
<protein>
    <submittedName>
        <fullName evidence="3">Uncharacterized protein</fullName>
    </submittedName>
</protein>
<evidence type="ECO:0000313" key="3">
    <source>
        <dbReference type="EMBL" id="SNB51343.1"/>
    </source>
</evidence>
<gene>
    <name evidence="3" type="ORF">KEBURONENSIS_00080</name>
</gene>
<dbReference type="EMBL" id="FXUV02000001">
    <property type="protein sequence ID" value="SNB51343.1"/>
    <property type="molecule type" value="Genomic_DNA"/>
</dbReference>
<feature type="chain" id="PRO_5015075243" evidence="1">
    <location>
        <begin position="20"/>
        <end position="79"/>
    </location>
</feature>
<feature type="signal peptide" evidence="1">
    <location>
        <begin position="1"/>
        <end position="19"/>
    </location>
</feature>
<dbReference type="Proteomes" id="UP000215450">
    <property type="component" value="Unassembled WGS sequence"/>
</dbReference>
<evidence type="ECO:0000256" key="1">
    <source>
        <dbReference type="SAM" id="SignalP"/>
    </source>
</evidence>
<evidence type="ECO:0000313" key="2">
    <source>
        <dbReference type="EMBL" id="SMQ11725.1"/>
    </source>
</evidence>
<keyword evidence="1" id="KW-0732">Signal</keyword>
<name>A0A238T8J5_9NEIS</name>
<dbReference type="GeneID" id="83626205"/>
<accession>A0A238T8J5</accession>
<organism evidence="3 4">
    <name type="scientific">Kingella negevensis</name>
    <dbReference type="NCBI Taxonomy" id="1522312"/>
    <lineage>
        <taxon>Bacteria</taxon>
        <taxon>Pseudomonadati</taxon>
        <taxon>Pseudomonadota</taxon>
        <taxon>Betaproteobacteria</taxon>
        <taxon>Neisseriales</taxon>
        <taxon>Neisseriaceae</taxon>
        <taxon>Kingella</taxon>
    </lineage>
</organism>
<reference evidence="2" key="1">
    <citation type="submission" date="2017-05" db="EMBL/GenBank/DDBJ databases">
        <authorList>
            <person name="Song R."/>
            <person name="Chenine A.L."/>
            <person name="Ruprecht R.M."/>
        </authorList>
    </citation>
    <scope>NUCLEOTIDE SEQUENCE</scope>
    <source>
        <strain evidence="2">Kingella_eburonensis</strain>
    </source>
</reference>
<dbReference type="AlphaFoldDB" id="A0A238T8J5"/>